<sequence>AKSSSLSEGHLIVSVIRTIVVVIGIRGSKGNLSSYSISNLRIRDGNILREMWSRGMIASLISIPIHNIGLSIRAHIFIRSLHHNDFSVSNKFGCSLCLLFDSIF</sequence>
<accession>A0A0K2UIL6</accession>
<reference evidence="1" key="1">
    <citation type="submission" date="2014-05" db="EMBL/GenBank/DDBJ databases">
        <authorList>
            <person name="Chronopoulou M."/>
        </authorList>
    </citation>
    <scope>NUCLEOTIDE SEQUENCE</scope>
    <source>
        <tissue evidence="1">Whole organism</tissue>
    </source>
</reference>
<feature type="non-terminal residue" evidence="1">
    <location>
        <position position="1"/>
    </location>
</feature>
<dbReference type="EMBL" id="HACA01020509">
    <property type="protein sequence ID" value="CDW37870.1"/>
    <property type="molecule type" value="Transcribed_RNA"/>
</dbReference>
<protein>
    <submittedName>
        <fullName evidence="1">Uncharacterized protein</fullName>
    </submittedName>
</protein>
<dbReference type="AlphaFoldDB" id="A0A0K2UIL6"/>
<name>A0A0K2UIL6_LEPSM</name>
<proteinExistence type="predicted"/>
<organism evidence="1">
    <name type="scientific">Lepeophtheirus salmonis</name>
    <name type="common">Salmon louse</name>
    <name type="synonym">Caligus salmonis</name>
    <dbReference type="NCBI Taxonomy" id="72036"/>
    <lineage>
        <taxon>Eukaryota</taxon>
        <taxon>Metazoa</taxon>
        <taxon>Ecdysozoa</taxon>
        <taxon>Arthropoda</taxon>
        <taxon>Crustacea</taxon>
        <taxon>Multicrustacea</taxon>
        <taxon>Hexanauplia</taxon>
        <taxon>Copepoda</taxon>
        <taxon>Siphonostomatoida</taxon>
        <taxon>Caligidae</taxon>
        <taxon>Lepeophtheirus</taxon>
    </lineage>
</organism>
<evidence type="ECO:0000313" key="1">
    <source>
        <dbReference type="EMBL" id="CDW37870.1"/>
    </source>
</evidence>